<evidence type="ECO:0000256" key="1">
    <source>
        <dbReference type="ARBA" id="ARBA00004496"/>
    </source>
</evidence>
<keyword evidence="4" id="KW-0547">Nucleotide-binding</keyword>
<dbReference type="InterPro" id="IPR054696">
    <property type="entry name" value="GTP-eEF1A_C"/>
</dbReference>
<dbReference type="FunFam" id="2.40.30.10:FF:000003">
    <property type="entry name" value="Elongation factor 1-alpha"/>
    <property type="match status" value="1"/>
</dbReference>
<dbReference type="InParanoid" id="A0A287D737"/>
<dbReference type="Gene3D" id="3.40.50.300">
    <property type="entry name" value="P-loop containing nucleotide triphosphate hydrolases"/>
    <property type="match status" value="1"/>
</dbReference>
<dbReference type="InterPro" id="IPR004539">
    <property type="entry name" value="Transl_elong_EF1A_euk/arc"/>
</dbReference>
<dbReference type="CDD" id="cd01883">
    <property type="entry name" value="EF1_alpha"/>
    <property type="match status" value="1"/>
</dbReference>
<comment type="subcellular location">
    <subcellularLocation>
        <location evidence="1">Cytoplasm</location>
    </subcellularLocation>
</comment>
<dbReference type="InterPro" id="IPR004161">
    <property type="entry name" value="EFTu-like_2"/>
</dbReference>
<dbReference type="Proteomes" id="UP000005215">
    <property type="component" value="Unassembled WGS sequence"/>
</dbReference>
<dbReference type="InterPro" id="IPR050100">
    <property type="entry name" value="TRAFAC_GTPase_members"/>
</dbReference>
<evidence type="ECO:0000256" key="3">
    <source>
        <dbReference type="ARBA" id="ARBA00022490"/>
    </source>
</evidence>
<evidence type="ECO:0000259" key="9">
    <source>
        <dbReference type="PROSITE" id="PS51722"/>
    </source>
</evidence>
<dbReference type="InterPro" id="IPR027417">
    <property type="entry name" value="P-loop_NTPase"/>
</dbReference>
<proteinExistence type="inferred from homology"/>
<reference evidence="10" key="2">
    <citation type="submission" date="2025-08" db="UniProtKB">
        <authorList>
            <consortium name="Ensembl"/>
        </authorList>
    </citation>
    <scope>IDENTIFICATION</scope>
</reference>
<dbReference type="GO" id="GO:0003746">
    <property type="term" value="F:translation elongation factor activity"/>
    <property type="evidence" value="ECO:0007669"/>
    <property type="project" value="UniProtKB-KW"/>
</dbReference>
<comment type="catalytic activity">
    <reaction evidence="8">
        <text>GTP + H2O = GDP + phosphate + H(+)</text>
        <dbReference type="Rhea" id="RHEA:19669"/>
        <dbReference type="ChEBI" id="CHEBI:15377"/>
        <dbReference type="ChEBI" id="CHEBI:15378"/>
        <dbReference type="ChEBI" id="CHEBI:37565"/>
        <dbReference type="ChEBI" id="CHEBI:43474"/>
        <dbReference type="ChEBI" id="CHEBI:58189"/>
    </reaction>
    <physiologicalReaction direction="left-to-right" evidence="8">
        <dbReference type="Rhea" id="RHEA:19670"/>
    </physiologicalReaction>
</comment>
<feature type="domain" description="Tr-type G" evidence="9">
    <location>
        <begin position="1"/>
        <end position="227"/>
    </location>
</feature>
<accession>A0A287D737</accession>
<dbReference type="PRINTS" id="PR00315">
    <property type="entry name" value="ELONGATNFCT"/>
</dbReference>
<dbReference type="PROSITE" id="PS51722">
    <property type="entry name" value="G_TR_2"/>
    <property type="match status" value="1"/>
</dbReference>
<dbReference type="CDD" id="cd03693">
    <property type="entry name" value="EF1_alpha_II"/>
    <property type="match status" value="1"/>
</dbReference>
<dbReference type="InterPro" id="IPR000795">
    <property type="entry name" value="T_Tr_GTP-bd_dom"/>
</dbReference>
<dbReference type="GO" id="GO:0005737">
    <property type="term" value="C:cytoplasm"/>
    <property type="evidence" value="ECO:0007669"/>
    <property type="project" value="UniProtKB-SubCell"/>
</dbReference>
<organism evidence="10 11">
    <name type="scientific">Ictidomys tridecemlineatus</name>
    <name type="common">Thirteen-lined ground squirrel</name>
    <name type="synonym">Spermophilus tridecemlineatus</name>
    <dbReference type="NCBI Taxonomy" id="43179"/>
    <lineage>
        <taxon>Eukaryota</taxon>
        <taxon>Metazoa</taxon>
        <taxon>Chordata</taxon>
        <taxon>Craniata</taxon>
        <taxon>Vertebrata</taxon>
        <taxon>Euteleostomi</taxon>
        <taxon>Mammalia</taxon>
        <taxon>Eutheria</taxon>
        <taxon>Euarchontoglires</taxon>
        <taxon>Glires</taxon>
        <taxon>Rodentia</taxon>
        <taxon>Sciuromorpha</taxon>
        <taxon>Sciuridae</taxon>
        <taxon>Xerinae</taxon>
        <taxon>Marmotini</taxon>
        <taxon>Ictidomys</taxon>
    </lineage>
</organism>
<comment type="similarity">
    <text evidence="2">Belongs to the TRAFAC class translation factor GTPase superfamily. Classic translation factor GTPase family. EF-Tu/EF-1A subfamily.</text>
</comment>
<reference evidence="10" key="3">
    <citation type="submission" date="2025-09" db="UniProtKB">
        <authorList>
            <consortium name="Ensembl"/>
        </authorList>
    </citation>
    <scope>IDENTIFICATION</scope>
</reference>
<reference evidence="11" key="1">
    <citation type="submission" date="2011-11" db="EMBL/GenBank/DDBJ databases">
        <title>The Draft Genome of Spermophilus tridecemlineatus.</title>
        <authorList>
            <consortium name="The Broad Institute Genome Assembly &amp; Analysis Group"/>
            <consortium name="Computational R&amp;D Group"/>
            <consortium name="and Sequencing Platform"/>
            <person name="Di Palma F."/>
            <person name="Alfoldi J."/>
            <person name="Johnson J."/>
            <person name="Berlin A."/>
            <person name="Gnerre S."/>
            <person name="Jaffe D."/>
            <person name="MacCallum I."/>
            <person name="Young S."/>
            <person name="Walker B.J."/>
            <person name="Lindblad-Toh K."/>
        </authorList>
    </citation>
    <scope>NUCLEOTIDE SEQUENCE [LARGE SCALE GENOMIC DNA]</scope>
</reference>
<dbReference type="Pfam" id="PF22594">
    <property type="entry name" value="GTP-eEF1A_C"/>
    <property type="match status" value="1"/>
</dbReference>
<keyword evidence="6" id="KW-0648">Protein biosynthesis</keyword>
<dbReference type="NCBIfam" id="TIGR00483">
    <property type="entry name" value="EF-1_alpha"/>
    <property type="match status" value="1"/>
</dbReference>
<evidence type="ECO:0000256" key="4">
    <source>
        <dbReference type="ARBA" id="ARBA00022741"/>
    </source>
</evidence>
<evidence type="ECO:0000256" key="5">
    <source>
        <dbReference type="ARBA" id="ARBA00022768"/>
    </source>
</evidence>
<dbReference type="InterPro" id="IPR009000">
    <property type="entry name" value="Transl_B-barrel_sf"/>
</dbReference>
<evidence type="ECO:0000256" key="8">
    <source>
        <dbReference type="ARBA" id="ARBA00049117"/>
    </source>
</evidence>
<sequence>INIIVIGHVDSGKSTTTGHLIYKSDGMDKRIIEKFEKEAAEMGKCSFKYAWVLDKLKAERDCGITIDISLWKFETSKYYDTDFIKNMNTGTSQADCAVLIVAAGIGEFEAGISKNGQTREHVLLAYTLGVKQLIVGVNKMDSTEPLYSQKRYEEIVKEVSIYIKKIGYNTDTLAFVPISGWNGDNMLEPSANMPWFKGWKVTCKDGSANGTTLLEALDCILPPTHPTDKPLRLPLQDVYKIGGIGTVPVGRVETGILKPGMVVTFAPVNVTTEVKSVEMHHEALNEALPGDNIDFNVKNVSVKDVCRGNVASDSKNDPPMEAAGSTAQVIILNHPGQISAGYAPILDCHTAHIACKFAELKEKIDCHSSKKLEDGPKFLKSGDAAIVDNGSRKTHLYMRQTVGVGVIKAVDKKSAQKAQKTK</sequence>
<dbReference type="PANTHER" id="PTHR23115">
    <property type="entry name" value="TRANSLATION FACTOR"/>
    <property type="match status" value="1"/>
</dbReference>
<keyword evidence="11" id="KW-1185">Reference proteome</keyword>
<evidence type="ECO:0000256" key="6">
    <source>
        <dbReference type="ARBA" id="ARBA00022917"/>
    </source>
</evidence>
<dbReference type="FunFam" id="3.40.50.300:FF:000090">
    <property type="entry name" value="Elongation factor 1-alpha"/>
    <property type="match status" value="1"/>
</dbReference>
<keyword evidence="5" id="KW-0251">Elongation factor</keyword>
<dbReference type="SUPFAM" id="SSF52540">
    <property type="entry name" value="P-loop containing nucleoside triphosphate hydrolases"/>
    <property type="match status" value="1"/>
</dbReference>
<dbReference type="AlphaFoldDB" id="A0A287D737"/>
<dbReference type="EMBL" id="AGTP01055401">
    <property type="status" value="NOT_ANNOTATED_CDS"/>
    <property type="molecule type" value="Genomic_DNA"/>
</dbReference>
<evidence type="ECO:0000313" key="11">
    <source>
        <dbReference type="Proteomes" id="UP000005215"/>
    </source>
</evidence>
<keyword evidence="7" id="KW-0342">GTP-binding</keyword>
<evidence type="ECO:0000256" key="7">
    <source>
        <dbReference type="ARBA" id="ARBA00023134"/>
    </source>
</evidence>
<dbReference type="SUPFAM" id="SSF50447">
    <property type="entry name" value="Translation proteins"/>
    <property type="match status" value="1"/>
</dbReference>
<dbReference type="GO" id="GO:0005525">
    <property type="term" value="F:GTP binding"/>
    <property type="evidence" value="ECO:0007669"/>
    <property type="project" value="UniProtKB-KW"/>
</dbReference>
<dbReference type="Pfam" id="PF03144">
    <property type="entry name" value="GTP_EFTU_D2"/>
    <property type="match status" value="1"/>
</dbReference>
<dbReference type="FunFam" id="2.40.30.10:FF:000005">
    <property type="entry name" value="Elongation factor 1-alpha"/>
    <property type="match status" value="1"/>
</dbReference>
<evidence type="ECO:0000313" key="10">
    <source>
        <dbReference type="Ensembl" id="ENSSTOP00000029387.1"/>
    </source>
</evidence>
<dbReference type="Ensembl" id="ENSSTOT00000041028.1">
    <property type="protein sequence ID" value="ENSSTOP00000029387.1"/>
    <property type="gene ID" value="ENSSTOG00000030708.1"/>
</dbReference>
<protein>
    <recommendedName>
        <fullName evidence="9">Tr-type G domain-containing protein</fullName>
    </recommendedName>
</protein>
<dbReference type="STRING" id="43179.ENSSTOP00000029387"/>
<keyword evidence="3" id="KW-0963">Cytoplasm</keyword>
<dbReference type="Gene3D" id="2.40.30.10">
    <property type="entry name" value="Translation factors"/>
    <property type="match status" value="2"/>
</dbReference>
<dbReference type="Pfam" id="PF00009">
    <property type="entry name" value="GTP_EFTU"/>
    <property type="match status" value="1"/>
</dbReference>
<name>A0A287D737_ICTTR</name>
<evidence type="ECO:0000256" key="2">
    <source>
        <dbReference type="ARBA" id="ARBA00007249"/>
    </source>
</evidence>
<dbReference type="GO" id="GO:0003924">
    <property type="term" value="F:GTPase activity"/>
    <property type="evidence" value="ECO:0007669"/>
    <property type="project" value="InterPro"/>
</dbReference>
<dbReference type="GeneTree" id="ENSGT00940000154037"/>